<accession>A0A9E7C0C3</accession>
<protein>
    <recommendedName>
        <fullName evidence="4">AAA family ATPase</fullName>
    </recommendedName>
</protein>
<keyword evidence="3" id="KW-1185">Reference proteome</keyword>
<dbReference type="Pfam" id="PF13481">
    <property type="entry name" value="AAA_25"/>
    <property type="match status" value="1"/>
</dbReference>
<reference evidence="2" key="1">
    <citation type="journal article" date="2022" name="Int. J. Syst. Evol. Microbiol.">
        <title>Pseudomonas aegrilactucae sp. nov. and Pseudomonas morbosilactucae sp. nov., pathogens causing bacterial rot of lettuce in Japan.</title>
        <authorList>
            <person name="Sawada H."/>
            <person name="Fujikawa T."/>
            <person name="Satou M."/>
        </authorList>
    </citation>
    <scope>NUCLEOTIDE SEQUENCE</scope>
    <source>
        <strain evidence="2">0166_1</strain>
    </source>
</reference>
<dbReference type="CDD" id="cd01029">
    <property type="entry name" value="TOPRIM_primases"/>
    <property type="match status" value="1"/>
</dbReference>
<sequence>MTTLDCVDVRALFADLGVSLPAGGPNVSVSCFAPGDVHRNGDRSPSASVNVETGAWLCHGCGAKGGAYDAALAQGRAPGDAMELLKRHGLVGGDDTPRRGAASRSGGDRPPAALPDEATLVQWQQDLQGHAKLLKRLEDRNGWTARALAAAGAGWGQADGWREKRLVFPINDTGGELINVVGYLPGGEPKSLALRGRPRDIFPPVETIEGHEVTIVEGEGDAVSMNVFELPAVAIPGTGAATGFSKYAARFALVDRVNVSMDCDPQGRGAREAIAAALHAVGVDVRVLDIDPGRDDGYDVGDMLREASEFGADGVASAKKALMALAREAVSWSPPGDVVSEPAHEATSGVADEIAVPATSETPVGETDRYAGRIIDLDALLAKPPEPIPWRVQGVVADGTLTIVSGESGGGKSWLAQALCTGVARGQAMAGILCVKGIALYIDAEMGPRMFVDQRLRPTGATTAEFQYIDAMGLDISMPDDLVWVRRQVEKLGANLVVIDSLRRLTPSKSENDSDDMAPAVSALAKLARDTKAAVVLIHHKGDSEKFFRGSSAIKDQADALFALLRDPNDEDAPRTLSCGGGRGKMRYAPEPADVFLGISPECGGVESSSPPENPGPQVPAREAVAAAIKAALPAATKTEVARKVGRAINDRTFRDAWRDLEEAGEIAENSRIWEGSSHRQPLDNMTTTTPLHTEGRRREAIYGDERAAA</sequence>
<name>A0A9E7C0C3_9ACTN</name>
<evidence type="ECO:0000313" key="3">
    <source>
        <dbReference type="Proteomes" id="UP001162834"/>
    </source>
</evidence>
<dbReference type="GO" id="GO:0003677">
    <property type="term" value="F:DNA binding"/>
    <property type="evidence" value="ECO:0007669"/>
    <property type="project" value="InterPro"/>
</dbReference>
<dbReference type="Proteomes" id="UP001162834">
    <property type="component" value="Chromosome"/>
</dbReference>
<feature type="region of interest" description="Disordered" evidence="1">
    <location>
        <begin position="89"/>
        <end position="114"/>
    </location>
</feature>
<dbReference type="KEGG" id="sbae:DSM104329_01634"/>
<evidence type="ECO:0008006" key="4">
    <source>
        <dbReference type="Google" id="ProtNLM"/>
    </source>
</evidence>
<dbReference type="GO" id="GO:0006260">
    <property type="term" value="P:DNA replication"/>
    <property type="evidence" value="ECO:0007669"/>
    <property type="project" value="InterPro"/>
</dbReference>
<dbReference type="RefSeq" id="WP_259314927.1">
    <property type="nucleotide sequence ID" value="NZ_CP087164.1"/>
</dbReference>
<dbReference type="SUPFAM" id="SSF52540">
    <property type="entry name" value="P-loop containing nucleoside triphosphate hydrolases"/>
    <property type="match status" value="1"/>
</dbReference>
<proteinExistence type="predicted"/>
<evidence type="ECO:0000256" key="1">
    <source>
        <dbReference type="SAM" id="MobiDB-lite"/>
    </source>
</evidence>
<feature type="region of interest" description="Disordered" evidence="1">
    <location>
        <begin position="672"/>
        <end position="710"/>
    </location>
</feature>
<dbReference type="InterPro" id="IPR034154">
    <property type="entry name" value="TOPRIM_DnaG/twinkle"/>
</dbReference>
<dbReference type="Gene3D" id="3.40.50.300">
    <property type="entry name" value="P-loop containing nucleotide triphosphate hydrolases"/>
    <property type="match status" value="1"/>
</dbReference>
<dbReference type="EMBL" id="CP087164">
    <property type="protein sequence ID" value="UGS35248.1"/>
    <property type="molecule type" value="Genomic_DNA"/>
</dbReference>
<dbReference type="Gene3D" id="3.40.1360.10">
    <property type="match status" value="1"/>
</dbReference>
<dbReference type="SUPFAM" id="SSF56731">
    <property type="entry name" value="DNA primase core"/>
    <property type="match status" value="1"/>
</dbReference>
<feature type="compositionally biased region" description="Basic and acidic residues" evidence="1">
    <location>
        <begin position="694"/>
        <end position="710"/>
    </location>
</feature>
<dbReference type="SUPFAM" id="SSF57783">
    <property type="entry name" value="Zinc beta-ribbon"/>
    <property type="match status" value="1"/>
</dbReference>
<organism evidence="2 3">
    <name type="scientific">Capillimicrobium parvum</name>
    <dbReference type="NCBI Taxonomy" id="2884022"/>
    <lineage>
        <taxon>Bacteria</taxon>
        <taxon>Bacillati</taxon>
        <taxon>Actinomycetota</taxon>
        <taxon>Thermoleophilia</taxon>
        <taxon>Solirubrobacterales</taxon>
        <taxon>Capillimicrobiaceae</taxon>
        <taxon>Capillimicrobium</taxon>
    </lineage>
</organism>
<evidence type="ECO:0000313" key="2">
    <source>
        <dbReference type="EMBL" id="UGS35248.1"/>
    </source>
</evidence>
<dbReference type="Gene3D" id="3.90.580.10">
    <property type="entry name" value="Zinc finger, CHC2-type domain"/>
    <property type="match status" value="1"/>
</dbReference>
<dbReference type="GO" id="GO:0008270">
    <property type="term" value="F:zinc ion binding"/>
    <property type="evidence" value="ECO:0007669"/>
    <property type="project" value="InterPro"/>
</dbReference>
<dbReference type="InterPro" id="IPR036977">
    <property type="entry name" value="DNA_primase_Znf_CHC2"/>
</dbReference>
<gene>
    <name evidence="2" type="ORF">DSM104329_01634</name>
</gene>
<dbReference type="AlphaFoldDB" id="A0A9E7C0C3"/>
<dbReference type="InterPro" id="IPR027417">
    <property type="entry name" value="P-loop_NTPase"/>
</dbReference>